<feature type="non-terminal residue" evidence="3">
    <location>
        <position position="1"/>
    </location>
</feature>
<dbReference type="VEuPathDB" id="ToxoDB:TGCAST_243590B"/>
<keyword evidence="3" id="KW-0269">Exonuclease</keyword>
<keyword evidence="3" id="KW-0255">Endonuclease</keyword>
<dbReference type="GO" id="GO:0004535">
    <property type="term" value="F:poly(A)-specific ribonuclease activity"/>
    <property type="evidence" value="ECO:0007669"/>
    <property type="project" value="UniProtKB-EC"/>
</dbReference>
<dbReference type="Pfam" id="PF03372">
    <property type="entry name" value="Exo_endo_phos"/>
    <property type="match status" value="1"/>
</dbReference>
<dbReference type="PANTHER" id="PTHR12121:SF37">
    <property type="entry name" value="2',5'-PHOSPHODIESTERASE 12"/>
    <property type="match status" value="1"/>
</dbReference>
<accession>A0A3R8AKU6</accession>
<dbReference type="EC" id="3.1.13.4" evidence="3"/>
<feature type="region of interest" description="Disordered" evidence="1">
    <location>
        <begin position="181"/>
        <end position="270"/>
    </location>
</feature>
<dbReference type="InterPro" id="IPR050410">
    <property type="entry name" value="CCR4/nocturin_mRNA_transcr"/>
</dbReference>
<evidence type="ECO:0000256" key="1">
    <source>
        <dbReference type="SAM" id="MobiDB-lite"/>
    </source>
</evidence>
<dbReference type="GO" id="GO:0000288">
    <property type="term" value="P:nuclear-transcribed mRNA catabolic process, deadenylation-dependent decay"/>
    <property type="evidence" value="ECO:0007669"/>
    <property type="project" value="TreeGrafter"/>
</dbReference>
<proteinExistence type="predicted"/>
<feature type="domain" description="Endonuclease/exonuclease/phosphatase" evidence="2">
    <location>
        <begin position="134"/>
        <end position="340"/>
    </location>
</feature>
<protein>
    <submittedName>
        <fullName evidence="3">Endonuclease/exonuclease/phosphatase family protein</fullName>
        <ecNumber evidence="3">3.1.13.4</ecNumber>
    </submittedName>
</protein>
<keyword evidence="3" id="KW-0378">Hydrolase</keyword>
<keyword evidence="3" id="KW-0540">Nuclease</keyword>
<dbReference type="EMBL" id="AHIV02001648">
    <property type="protein sequence ID" value="RQX69129.1"/>
    <property type="molecule type" value="Genomic_DNA"/>
</dbReference>
<evidence type="ECO:0000313" key="4">
    <source>
        <dbReference type="Proteomes" id="UP000284452"/>
    </source>
</evidence>
<dbReference type="InterPro" id="IPR005135">
    <property type="entry name" value="Endo/exonuclease/phosphatase"/>
</dbReference>
<dbReference type="Proteomes" id="UP000284452">
    <property type="component" value="Unassembled WGS sequence"/>
</dbReference>
<dbReference type="GO" id="GO:0004519">
    <property type="term" value="F:endonuclease activity"/>
    <property type="evidence" value="ECO:0007669"/>
    <property type="project" value="UniProtKB-KW"/>
</dbReference>
<dbReference type="Gene3D" id="3.60.10.10">
    <property type="entry name" value="Endonuclease/exonuclease/phosphatase"/>
    <property type="match status" value="1"/>
</dbReference>
<dbReference type="InterPro" id="IPR036691">
    <property type="entry name" value="Endo/exonu/phosph_ase_sf"/>
</dbReference>
<feature type="compositionally biased region" description="Basic and acidic residues" evidence="1">
    <location>
        <begin position="189"/>
        <end position="207"/>
    </location>
</feature>
<comment type="caution">
    <text evidence="3">The sequence shown here is derived from an EMBL/GenBank/DDBJ whole genome shotgun (WGS) entry which is preliminary data.</text>
</comment>
<dbReference type="PANTHER" id="PTHR12121">
    <property type="entry name" value="CARBON CATABOLITE REPRESSOR PROTEIN 4"/>
    <property type="match status" value="1"/>
</dbReference>
<evidence type="ECO:0000259" key="2">
    <source>
        <dbReference type="Pfam" id="PF03372"/>
    </source>
</evidence>
<feature type="compositionally biased region" description="Low complexity" evidence="1">
    <location>
        <begin position="220"/>
        <end position="236"/>
    </location>
</feature>
<evidence type="ECO:0000313" key="3">
    <source>
        <dbReference type="EMBL" id="RQX69129.1"/>
    </source>
</evidence>
<name>A0A3R8AKU6_TOXGO</name>
<feature type="compositionally biased region" description="Basic and acidic residues" evidence="1">
    <location>
        <begin position="237"/>
        <end position="259"/>
    </location>
</feature>
<dbReference type="AlphaFoldDB" id="A0A3R8AKU6"/>
<reference evidence="3 4" key="1">
    <citation type="submission" date="2017-10" db="EMBL/GenBank/DDBJ databases">
        <authorList>
            <person name="Sibley D."/>
            <person name="Venepally P."/>
            <person name="Karamycheva S."/>
            <person name="Hadjithomas M."/>
            <person name="Khan A."/>
            <person name="Brunk B."/>
            <person name="Roos D."/>
            <person name="Caler E."/>
            <person name="Lorenzi H."/>
        </authorList>
    </citation>
    <scope>NUCLEOTIDE SEQUENCE [LARGE SCALE GENOMIC DNA]</scope>
    <source>
        <strain evidence="3 4">CAST</strain>
    </source>
</reference>
<sequence>KPVHAFPLSFLSPQTDVLPHLTTVMQFAILRRRDTREAHDEKDLPKTLVVANTHLFFHPYARMLTAFASMIDVRASYTSKNTERVDVRLSLVHIRVLQIYVMTNFLQTLREEFAESEDSSTAPAEPASFSASRRLPPVIMCGDFNCQPGSGGLKLLKKKAVHAYLDDWHDGLAFRWEKDEDAAAEDGEEKNGDEEAKSGIEMKKEDAPGTIVSPSLPETSPASSDSAVAFAAASESRNAEHEEKGPHEMESGIDHREAGGEQGTGEEPGVALRLPGDLDLVDCYEDSPLAFSNFVSGFQATLDYIYASSDFKVVARLPGVSEEAVRAHGGLPCHGYPSDHLAIAVDLQLKSTESPENSYTK</sequence>
<dbReference type="GO" id="GO:0005739">
    <property type="term" value="C:mitochondrion"/>
    <property type="evidence" value="ECO:0007669"/>
    <property type="project" value="TreeGrafter"/>
</dbReference>
<dbReference type="SUPFAM" id="SSF56219">
    <property type="entry name" value="DNase I-like"/>
    <property type="match status" value="1"/>
</dbReference>
<gene>
    <name evidence="3" type="ORF">TGCAST_243590B</name>
</gene>
<organism evidence="3 4">
    <name type="scientific">Toxoplasma gondii CAST</name>
    <dbReference type="NCBI Taxonomy" id="943122"/>
    <lineage>
        <taxon>Eukaryota</taxon>
        <taxon>Sar</taxon>
        <taxon>Alveolata</taxon>
        <taxon>Apicomplexa</taxon>
        <taxon>Conoidasida</taxon>
        <taxon>Coccidia</taxon>
        <taxon>Eucoccidiorida</taxon>
        <taxon>Eimeriorina</taxon>
        <taxon>Sarcocystidae</taxon>
        <taxon>Toxoplasma</taxon>
    </lineage>
</organism>